<dbReference type="NCBIfam" id="NF045467">
    <property type="entry name" value="Opp4A"/>
    <property type="match status" value="1"/>
</dbReference>
<dbReference type="PANTHER" id="PTHR30290:SF9">
    <property type="entry name" value="OLIGOPEPTIDE-BINDING PROTEIN APPA"/>
    <property type="match status" value="1"/>
</dbReference>
<protein>
    <submittedName>
        <fullName evidence="6">Peptide/nickel transport system substrate-binding protein</fullName>
    </submittedName>
</protein>
<comment type="caution">
    <text evidence="6">The sequence shown here is derived from an EMBL/GenBank/DDBJ whole genome shotgun (WGS) entry which is preliminary data.</text>
</comment>
<evidence type="ECO:0000259" key="5">
    <source>
        <dbReference type="Pfam" id="PF00496"/>
    </source>
</evidence>
<name>A0ABT9UYX9_9BACL</name>
<comment type="similarity">
    <text evidence="1">Belongs to the bacterial solute-binding protein 5 family.</text>
</comment>
<evidence type="ECO:0000256" key="4">
    <source>
        <dbReference type="SAM" id="SignalP"/>
    </source>
</evidence>
<dbReference type="PANTHER" id="PTHR30290">
    <property type="entry name" value="PERIPLASMIC BINDING COMPONENT OF ABC TRANSPORTER"/>
    <property type="match status" value="1"/>
</dbReference>
<sequence>MKKATFSKLLLAFLLVFSLVLTACSKDGDKAKDSGDKGDKKTEEKEDGLYSIEDFSNTKTNEGKAIEGGNFNYGLVSDTAFEGTLNWNFYDGNPDAQILTWFDEPLLTWDVNYVYTNDGAATYETDAEVSPAVLEKLPADQAAEVKENGVTITFKIRDNVNWHDGKPVTAEDWAFAHEVIANPKYDGVRYGDITNVVGVEEYHDGKADSITGIELIDEKTLKITYKQQSPSLLTGGIWTYPLAKHIFGDMPVDKISSSKEVREKPIGFGPFIVDSIVPGESVVMKKNADYWRGEPKLDSVTIKVVNPTVVVQALEKGEIDTVSEFPVDQFPANAKMSNVEYLGAIDRAYTYIGFKLGSYDKENKSIKPDPNAKMADVKLRQAMWHAVDNDTVGKKFYHGLRWNATTLIPPSHPEFHDATNEGRKYDPEKAKQLLDEAGYKDVDGDGIREDKNGKPFVINFASMSGGDTAEPLAKYYIQAWKEVGLNVELLDGRLQEFNTFYDRVGQAGDDDPAVDIYQGAWGVGIDVDPTGLYGNVMFNFTRWQNDKNDELLAKGISKDAFDVDYRKKVYNEWQQLMVDEVPVFPTLYRAILVPVNNRVQNYSIEEGWNEKQNIAVTAEEAPKAK</sequence>
<dbReference type="CDD" id="cd08510">
    <property type="entry name" value="PBP2_Lactococcal_OppA_like"/>
    <property type="match status" value="1"/>
</dbReference>
<dbReference type="InterPro" id="IPR000914">
    <property type="entry name" value="SBP_5_dom"/>
</dbReference>
<feature type="signal peptide" evidence="4">
    <location>
        <begin position="1"/>
        <end position="23"/>
    </location>
</feature>
<keyword evidence="7" id="KW-1185">Reference proteome</keyword>
<gene>
    <name evidence="6" type="ORF">J2S07_000191</name>
</gene>
<evidence type="ECO:0000256" key="2">
    <source>
        <dbReference type="ARBA" id="ARBA00022448"/>
    </source>
</evidence>
<dbReference type="Gene3D" id="3.40.190.10">
    <property type="entry name" value="Periplasmic binding protein-like II"/>
    <property type="match status" value="1"/>
</dbReference>
<accession>A0ABT9UYX9</accession>
<dbReference type="Proteomes" id="UP001231362">
    <property type="component" value="Unassembled WGS sequence"/>
</dbReference>
<evidence type="ECO:0000256" key="1">
    <source>
        <dbReference type="ARBA" id="ARBA00005695"/>
    </source>
</evidence>
<keyword evidence="3 4" id="KW-0732">Signal</keyword>
<dbReference type="Pfam" id="PF00496">
    <property type="entry name" value="SBP_bac_5"/>
    <property type="match status" value="1"/>
</dbReference>
<dbReference type="InterPro" id="IPR050034">
    <property type="entry name" value="Opp4A"/>
</dbReference>
<feature type="chain" id="PRO_5045290796" evidence="4">
    <location>
        <begin position="24"/>
        <end position="625"/>
    </location>
</feature>
<evidence type="ECO:0000256" key="3">
    <source>
        <dbReference type="ARBA" id="ARBA00022729"/>
    </source>
</evidence>
<dbReference type="RefSeq" id="WP_307148517.1">
    <property type="nucleotide sequence ID" value="NZ_JAUSTU010000001.1"/>
</dbReference>
<organism evidence="6 7">
    <name type="scientific">Anoxybacillus andreesenii</name>
    <dbReference type="NCBI Taxonomy" id="1325932"/>
    <lineage>
        <taxon>Bacteria</taxon>
        <taxon>Bacillati</taxon>
        <taxon>Bacillota</taxon>
        <taxon>Bacilli</taxon>
        <taxon>Bacillales</taxon>
        <taxon>Anoxybacillaceae</taxon>
        <taxon>Anoxybacillus</taxon>
    </lineage>
</organism>
<proteinExistence type="inferred from homology"/>
<evidence type="ECO:0000313" key="7">
    <source>
        <dbReference type="Proteomes" id="UP001231362"/>
    </source>
</evidence>
<feature type="domain" description="Solute-binding protein family 5" evidence="5">
    <location>
        <begin position="134"/>
        <end position="533"/>
    </location>
</feature>
<dbReference type="InterPro" id="IPR039424">
    <property type="entry name" value="SBP_5"/>
</dbReference>
<dbReference type="Gene3D" id="3.10.105.10">
    <property type="entry name" value="Dipeptide-binding Protein, Domain 3"/>
    <property type="match status" value="1"/>
</dbReference>
<reference evidence="6 7" key="1">
    <citation type="submission" date="2023-07" db="EMBL/GenBank/DDBJ databases">
        <title>Genomic Encyclopedia of Type Strains, Phase IV (KMG-IV): sequencing the most valuable type-strain genomes for metagenomic binning, comparative biology and taxonomic classification.</title>
        <authorList>
            <person name="Goeker M."/>
        </authorList>
    </citation>
    <scope>NUCLEOTIDE SEQUENCE [LARGE SCALE GENOMIC DNA]</scope>
    <source>
        <strain evidence="6 7">DSM 23948</strain>
    </source>
</reference>
<dbReference type="SUPFAM" id="SSF53850">
    <property type="entry name" value="Periplasmic binding protein-like II"/>
    <property type="match status" value="1"/>
</dbReference>
<keyword evidence="2" id="KW-0813">Transport</keyword>
<dbReference type="PROSITE" id="PS51257">
    <property type="entry name" value="PROKAR_LIPOPROTEIN"/>
    <property type="match status" value="1"/>
</dbReference>
<dbReference type="EMBL" id="JAUSTU010000001">
    <property type="protein sequence ID" value="MDQ0153893.1"/>
    <property type="molecule type" value="Genomic_DNA"/>
</dbReference>
<evidence type="ECO:0000313" key="6">
    <source>
        <dbReference type="EMBL" id="MDQ0153893.1"/>
    </source>
</evidence>